<comment type="similarity">
    <text evidence="1">Belongs to the FldB/FldC dehydratase alpha/beta subunit family.</text>
</comment>
<dbReference type="Gene3D" id="3.40.50.11900">
    <property type="match status" value="1"/>
</dbReference>
<dbReference type="InterPro" id="IPR010327">
    <property type="entry name" value="FldB/FldC_alpha/beta"/>
</dbReference>
<dbReference type="Gene3D" id="3.40.50.11890">
    <property type="match status" value="1"/>
</dbReference>
<gene>
    <name evidence="2" type="ordered locus">Dole_2774</name>
</gene>
<protein>
    <submittedName>
        <fullName evidence="2">2-hydroxyglutaryl-CoA dehydratase D-component</fullName>
    </submittedName>
</protein>
<reference evidence="2 3" key="1">
    <citation type="submission" date="2007-10" db="EMBL/GenBank/DDBJ databases">
        <title>Complete sequence of Desulfococcus oleovorans Hxd3.</title>
        <authorList>
            <consortium name="US DOE Joint Genome Institute"/>
            <person name="Copeland A."/>
            <person name="Lucas S."/>
            <person name="Lapidus A."/>
            <person name="Barry K."/>
            <person name="Glavina del Rio T."/>
            <person name="Dalin E."/>
            <person name="Tice H."/>
            <person name="Pitluck S."/>
            <person name="Kiss H."/>
            <person name="Brettin T."/>
            <person name="Bruce D."/>
            <person name="Detter J.C."/>
            <person name="Han C."/>
            <person name="Schmutz J."/>
            <person name="Larimer F."/>
            <person name="Land M."/>
            <person name="Hauser L."/>
            <person name="Kyrpides N."/>
            <person name="Kim E."/>
            <person name="Wawrik B."/>
            <person name="Richardson P."/>
        </authorList>
    </citation>
    <scope>NUCLEOTIDE SEQUENCE [LARGE SCALE GENOMIC DNA]</scope>
    <source>
        <strain evidence="3">DSM 6200 / JCM 39069 / Hxd3</strain>
    </source>
</reference>
<dbReference type="EMBL" id="CP000859">
    <property type="protein sequence ID" value="ABW68577.1"/>
    <property type="molecule type" value="Genomic_DNA"/>
</dbReference>
<dbReference type="HOGENOM" id="CLU_053697_0_0_7"/>
<evidence type="ECO:0000256" key="1">
    <source>
        <dbReference type="ARBA" id="ARBA00005806"/>
    </source>
</evidence>
<dbReference type="PANTHER" id="PTHR30548">
    <property type="entry name" value="2-HYDROXYGLUTARYL-COA DEHYDRATASE, D-COMPONENT-RELATED"/>
    <property type="match status" value="1"/>
</dbReference>
<keyword evidence="3" id="KW-1185">Reference proteome</keyword>
<accession>A8ZXV0</accession>
<organism evidence="2 3">
    <name type="scientific">Desulfosudis oleivorans (strain DSM 6200 / JCM 39069 / Hxd3)</name>
    <name type="common">Desulfococcus oleovorans</name>
    <dbReference type="NCBI Taxonomy" id="96561"/>
    <lineage>
        <taxon>Bacteria</taxon>
        <taxon>Pseudomonadati</taxon>
        <taxon>Thermodesulfobacteriota</taxon>
        <taxon>Desulfobacteria</taxon>
        <taxon>Desulfobacterales</taxon>
        <taxon>Desulfosudaceae</taxon>
        <taxon>Desulfosudis</taxon>
    </lineage>
</organism>
<dbReference type="Pfam" id="PF06050">
    <property type="entry name" value="HGD-D"/>
    <property type="match status" value="1"/>
</dbReference>
<dbReference type="OrthoDB" id="9810278at2"/>
<dbReference type="PANTHER" id="PTHR30548:SF1">
    <property type="entry name" value="DEHYDRATASE SUBUNIT MJ0007-RELATED"/>
    <property type="match status" value="1"/>
</dbReference>
<sequence length="376" mass="41396">MPRKTPTPFDALLEEPVNSLAEQAMDEGRIAIGYTCSYVPSVLLSVPPLFPLRLRAPGAAGTELADIYMSNLTCSYTRSLLEFAMDYRYQALGGFVHTAGCDHMRRLHDNLTYLMPPSFSHILDIPHRTGEEGLAWYRQDIKALAEKLESHFGVSMSSDALKAAIADHNLLIKKIQAVSDLRKAEQPVISGAEFHCLLMAAVTSPAHLIGPRIDTFFDHLAQRPPIEDARARLMIVGGQMDNPRFIETIESAGALVVADRTCTGSLFGAAPIDETEADPLDAIARHGLFSPGCPRMMEDFDRRLSRILEAAKAFRVDGIIVEFIKFCDTWGVEAASLVPALRDAGFRVLSLEREYAATGMGQLQTRIQAFLESMGK</sequence>
<dbReference type="AlphaFoldDB" id="A8ZXV0"/>
<dbReference type="Gene3D" id="1.20.1270.370">
    <property type="match status" value="1"/>
</dbReference>
<name>A8ZXV0_DESOH</name>
<evidence type="ECO:0000313" key="3">
    <source>
        <dbReference type="Proteomes" id="UP000008561"/>
    </source>
</evidence>
<proteinExistence type="inferred from homology"/>
<dbReference type="RefSeq" id="WP_012176188.1">
    <property type="nucleotide sequence ID" value="NC_009943.1"/>
</dbReference>
<dbReference type="Proteomes" id="UP000008561">
    <property type="component" value="Chromosome"/>
</dbReference>
<dbReference type="STRING" id="96561.Dole_2774"/>
<dbReference type="KEGG" id="dol:Dole_2774"/>
<evidence type="ECO:0000313" key="2">
    <source>
        <dbReference type="EMBL" id="ABW68577.1"/>
    </source>
</evidence>
<dbReference type="eggNOG" id="COG1775">
    <property type="taxonomic scope" value="Bacteria"/>
</dbReference>